<reference evidence="3" key="1">
    <citation type="submission" date="2016-11" db="UniProtKB">
        <authorList>
            <consortium name="WormBaseParasite"/>
        </authorList>
    </citation>
    <scope>IDENTIFICATION</scope>
</reference>
<organism evidence="2 3">
    <name type="scientific">Steinernema glaseri</name>
    <dbReference type="NCBI Taxonomy" id="37863"/>
    <lineage>
        <taxon>Eukaryota</taxon>
        <taxon>Metazoa</taxon>
        <taxon>Ecdysozoa</taxon>
        <taxon>Nematoda</taxon>
        <taxon>Chromadorea</taxon>
        <taxon>Rhabditida</taxon>
        <taxon>Tylenchina</taxon>
        <taxon>Panagrolaimomorpha</taxon>
        <taxon>Strongyloidoidea</taxon>
        <taxon>Steinernematidae</taxon>
        <taxon>Steinernema</taxon>
    </lineage>
</organism>
<dbReference type="Proteomes" id="UP000095287">
    <property type="component" value="Unplaced"/>
</dbReference>
<name>A0A1I8ASM3_9BILA</name>
<dbReference type="WBParaSite" id="L893_g8759.t3">
    <property type="protein sequence ID" value="L893_g8759.t3"/>
    <property type="gene ID" value="L893_g8759"/>
</dbReference>
<feature type="region of interest" description="Disordered" evidence="1">
    <location>
        <begin position="1"/>
        <end position="111"/>
    </location>
</feature>
<proteinExistence type="predicted"/>
<feature type="compositionally biased region" description="Polar residues" evidence="1">
    <location>
        <begin position="95"/>
        <end position="111"/>
    </location>
</feature>
<evidence type="ECO:0000313" key="2">
    <source>
        <dbReference type="Proteomes" id="UP000095287"/>
    </source>
</evidence>
<keyword evidence="2" id="KW-1185">Reference proteome</keyword>
<sequence length="164" mass="18029">MRFVNDAAPSGSVDIDLPSTPPTIITPSNEDDLESPPRSAALRKTSCDETSSRFSFSRPSSGKVRSRVNSTTNLGMNGSDASPPRQSAFAKKIAETSTNSIDKPNQTPQYRSFNMKRNTKSAENQQKILDQLAQLRAQLKDKQKRIGQTLYAELDHSKQDSVAV</sequence>
<protein>
    <submittedName>
        <fullName evidence="3">HALZ domain-containing protein</fullName>
    </submittedName>
</protein>
<evidence type="ECO:0000313" key="3">
    <source>
        <dbReference type="WBParaSite" id="L893_g8759.t3"/>
    </source>
</evidence>
<feature type="compositionally biased region" description="Low complexity" evidence="1">
    <location>
        <begin position="52"/>
        <end position="61"/>
    </location>
</feature>
<feature type="compositionally biased region" description="Polar residues" evidence="1">
    <location>
        <begin position="67"/>
        <end position="80"/>
    </location>
</feature>
<dbReference type="AlphaFoldDB" id="A0A1I8ASM3"/>
<evidence type="ECO:0000256" key="1">
    <source>
        <dbReference type="SAM" id="MobiDB-lite"/>
    </source>
</evidence>
<accession>A0A1I8ASM3</accession>